<organism evidence="7 8">
    <name type="scientific">Sphingomonas ursincola</name>
    <dbReference type="NCBI Taxonomy" id="56361"/>
    <lineage>
        <taxon>Bacteria</taxon>
        <taxon>Pseudomonadati</taxon>
        <taxon>Pseudomonadota</taxon>
        <taxon>Alphaproteobacteria</taxon>
        <taxon>Sphingomonadales</taxon>
        <taxon>Sphingomonadaceae</taxon>
        <taxon>Sphingomonas</taxon>
    </lineage>
</organism>
<accession>A0A7V8RBD9</accession>
<reference evidence="7 8" key="1">
    <citation type="journal article" date="1994" name="Int. J. Syst. Bacteriol.">
        <title>Phylogenetic positions of novel aerobic, bacteriochlorophyll a-containing bacteria and description of Roseococcus thiosulfatophilus gen. nov., sp. nov., Erythromicrobium ramosum gen. nov., sp. nov., and Erythrobacter litoralis sp. nov.</title>
        <authorList>
            <person name="Yurkov V."/>
            <person name="Stackebrandt E."/>
            <person name="Holmes A."/>
            <person name="Fuerst J.A."/>
            <person name="Hugenholtz P."/>
            <person name="Golecki J."/>
            <person name="Gad'on N."/>
            <person name="Gorlenko V.M."/>
            <person name="Kompantseva E.I."/>
            <person name="Drews G."/>
        </authorList>
    </citation>
    <scope>NUCLEOTIDE SEQUENCE [LARGE SCALE GENOMIC DNA]</scope>
    <source>
        <strain evidence="7 8">KR-99</strain>
    </source>
</reference>
<keyword evidence="7" id="KW-0675">Receptor</keyword>
<comment type="caution">
    <text evidence="7">The sequence shown here is derived from an EMBL/GenBank/DDBJ whole genome shotgun (WGS) entry which is preliminary data.</text>
</comment>
<evidence type="ECO:0000313" key="7">
    <source>
        <dbReference type="EMBL" id="MBA1373353.1"/>
    </source>
</evidence>
<dbReference type="GO" id="GO:0009279">
    <property type="term" value="C:cell outer membrane"/>
    <property type="evidence" value="ECO:0007669"/>
    <property type="project" value="UniProtKB-SubCell"/>
</dbReference>
<dbReference type="PANTHER" id="PTHR47234">
    <property type="match status" value="1"/>
</dbReference>
<dbReference type="Proteomes" id="UP000589292">
    <property type="component" value="Unassembled WGS sequence"/>
</dbReference>
<feature type="region of interest" description="Disordered" evidence="4">
    <location>
        <begin position="29"/>
        <end position="94"/>
    </location>
</feature>
<keyword evidence="8" id="KW-1185">Reference proteome</keyword>
<dbReference type="SUPFAM" id="SSF56935">
    <property type="entry name" value="Porins"/>
    <property type="match status" value="1"/>
</dbReference>
<proteinExistence type="predicted"/>
<evidence type="ECO:0000259" key="6">
    <source>
        <dbReference type="Pfam" id="PF00593"/>
    </source>
</evidence>
<dbReference type="AlphaFoldDB" id="A0A7V8RBD9"/>
<dbReference type="InterPro" id="IPR037066">
    <property type="entry name" value="Plug_dom_sf"/>
</dbReference>
<dbReference type="Pfam" id="PF00593">
    <property type="entry name" value="TonB_dep_Rec_b-barrel"/>
    <property type="match status" value="1"/>
</dbReference>
<feature type="signal peptide" evidence="5">
    <location>
        <begin position="1"/>
        <end position="21"/>
    </location>
</feature>
<sequence length="871" mass="93861">MKAPATPLLGLWVCTLAGALAAQPIRASDALSAPPSDGAPSKPVIMGGDGKSLPPELLRQIEEQLKAEAEKRPDGAEPSTPQIRILGADGKPVPPEVARRLQEQLKDLVPPAADKDSGPDQTSPKEPVDKQPIVVSSQRPRGAIDSDIPPERTFNQLDIRALGAENIAAVLDTIGSQTASNRGRGDSAPVTLLNGRRVADFAEIARIPAEAIERMEIFPEEVALQYGFRADQKVVNIVTFPNFRSRVGQASALVPGEGGPDSWIANADYLKLAGDTRIALGASYSRADQLLESQRDIRQFAAAPDLGTARTLLPETESFGVNGVVSGHVLSDVAATLNGRIDVSRNDSLLGTDGARLLQRESDRSLVHVGTTFSGRSGRWQWSALGNFDRSKTEIQTDRAGIGNRRDAARSTDTLTNVDLLASGPLATLPAGPFTASLRLGAEFRDFSSRAEFAGNDVRSDLARDRGAAQINLGLPLLGDAGGKASPLGHLALNGNAAFERLSDAGSLWTYGFGLNWSPAKGIDLVASVTREEGAPSLEQLGGPVLVTPNVRTFDFARREVVDLTRISGGNAALRNDDRQLVRFGLNLRPLASTDLTFSIDYVRTRIDDPIAAFPIVTPQVEAAFPERFARSATGQLLRIDSRPINFAAAHQQQLRWGVNFTRPLGEVPEFMRNAQVRVVTSEAEARRLFPNAEMVRAQPGSATFQGASNLTSRFFVSLYHNWYLEDEIVLRPGVPVLNLLEDGAVDFLGGRRRHEIDLQAGVFKRGLGARLSASWRSGTRIAETGTVAGDLRFNDLAVVNLALFANLAERFGGETAPRWLKGMRASIGITNLFNTRPQVRDAAGTVPLSYQSAYLDPLGRVFSFSLRKLL</sequence>
<protein>
    <submittedName>
        <fullName evidence="7">TonB-dependent receptor</fullName>
    </submittedName>
</protein>
<evidence type="ECO:0000256" key="5">
    <source>
        <dbReference type="SAM" id="SignalP"/>
    </source>
</evidence>
<feature type="chain" id="PRO_5031177892" evidence="5">
    <location>
        <begin position="22"/>
        <end position="871"/>
    </location>
</feature>
<evidence type="ECO:0000256" key="1">
    <source>
        <dbReference type="ARBA" id="ARBA00004442"/>
    </source>
</evidence>
<keyword evidence="5" id="KW-0732">Signal</keyword>
<dbReference type="Gene3D" id="2.40.170.20">
    <property type="entry name" value="TonB-dependent receptor, beta-barrel domain"/>
    <property type="match status" value="1"/>
</dbReference>
<name>A0A7V8RBD9_9SPHN</name>
<dbReference type="InterPro" id="IPR036942">
    <property type="entry name" value="Beta-barrel_TonB_sf"/>
</dbReference>
<dbReference type="InterPro" id="IPR000531">
    <property type="entry name" value="Beta-barrel_TonB"/>
</dbReference>
<evidence type="ECO:0000313" key="8">
    <source>
        <dbReference type="Proteomes" id="UP000589292"/>
    </source>
</evidence>
<feature type="region of interest" description="Disordered" evidence="4">
    <location>
        <begin position="108"/>
        <end position="151"/>
    </location>
</feature>
<dbReference type="RefSeq" id="WP_181266436.1">
    <property type="nucleotide sequence ID" value="NZ_BAAAGB010000002.1"/>
</dbReference>
<dbReference type="PANTHER" id="PTHR47234:SF1">
    <property type="entry name" value="TONB-DEPENDENT RECEPTOR"/>
    <property type="match status" value="1"/>
</dbReference>
<dbReference type="Gene3D" id="2.170.130.10">
    <property type="entry name" value="TonB-dependent receptor, plug domain"/>
    <property type="match status" value="1"/>
</dbReference>
<feature type="compositionally biased region" description="Basic and acidic residues" evidence="4">
    <location>
        <begin position="59"/>
        <end position="75"/>
    </location>
</feature>
<keyword evidence="2" id="KW-0472">Membrane</keyword>
<gene>
    <name evidence="7" type="ORF">FG486_03310</name>
</gene>
<evidence type="ECO:0000256" key="4">
    <source>
        <dbReference type="SAM" id="MobiDB-lite"/>
    </source>
</evidence>
<keyword evidence="3" id="KW-0998">Cell outer membrane</keyword>
<feature type="domain" description="TonB-dependent receptor-like beta-barrel" evidence="6">
    <location>
        <begin position="349"/>
        <end position="642"/>
    </location>
</feature>
<evidence type="ECO:0000256" key="2">
    <source>
        <dbReference type="ARBA" id="ARBA00023136"/>
    </source>
</evidence>
<evidence type="ECO:0000256" key="3">
    <source>
        <dbReference type="ARBA" id="ARBA00023237"/>
    </source>
</evidence>
<dbReference type="EMBL" id="VDES01000001">
    <property type="protein sequence ID" value="MBA1373353.1"/>
    <property type="molecule type" value="Genomic_DNA"/>
</dbReference>
<comment type="subcellular location">
    <subcellularLocation>
        <location evidence="1">Cell outer membrane</location>
    </subcellularLocation>
</comment>